<evidence type="ECO:0008006" key="3">
    <source>
        <dbReference type="Google" id="ProtNLM"/>
    </source>
</evidence>
<dbReference type="OrthoDB" id="594666at2"/>
<evidence type="ECO:0000313" key="1">
    <source>
        <dbReference type="EMBL" id="PDS24930.1"/>
    </source>
</evidence>
<dbReference type="Proteomes" id="UP000220828">
    <property type="component" value="Unassembled WGS sequence"/>
</dbReference>
<proteinExistence type="predicted"/>
<accession>A0A2H3KN01</accession>
<organism evidence="1 2">
    <name type="scientific">Flavobacterium branchiophilum</name>
    <dbReference type="NCBI Taxonomy" id="55197"/>
    <lineage>
        <taxon>Bacteria</taxon>
        <taxon>Pseudomonadati</taxon>
        <taxon>Bacteroidota</taxon>
        <taxon>Flavobacteriia</taxon>
        <taxon>Flavobacteriales</taxon>
        <taxon>Flavobacteriaceae</taxon>
        <taxon>Flavobacterium</taxon>
    </lineage>
</organism>
<reference evidence="1 2" key="1">
    <citation type="submission" date="2017-09" db="EMBL/GenBank/DDBJ databases">
        <title>Whole genomes of Flavobacteriaceae.</title>
        <authorList>
            <person name="Stine C."/>
            <person name="Li C."/>
            <person name="Tadesse D."/>
        </authorList>
    </citation>
    <scope>NUCLEOTIDE SEQUENCE [LARGE SCALE GENOMIC DNA]</scope>
    <source>
        <strain evidence="1 2">ATCC 35036</strain>
    </source>
</reference>
<sequence length="311" mass="35329">MTLTEFTTLINQPDAIAEEHIDLLGKILDEFPYLQSARALRLKALYNQNSFKYNFALKVTAAHTTDRSVLFDFITSSDFVKASQINLSEKTDAKSIPTVEQPQAVEEVKTAANEPIIAAAADFEITEKTDADVVNDIPLTTVNPTFSKAEQSIIDSINISEKNGLSSPLEEKLEIGKPLPFSKKEKHSFQEWLELAKFQPIKRDEKPENSQNEVSLDPIRRKKLALIDKFIETSPKIPQIDKTTAITHIQRPKEENNTHLMTETLAKVYLEQKKYLKAIQAYEILILKYPEKSSLFANRILDIKNLQQNNN</sequence>
<gene>
    <name evidence="1" type="ORF">B0A77_06645</name>
</gene>
<comment type="caution">
    <text evidence="1">The sequence shown here is derived from an EMBL/GenBank/DDBJ whole genome shotgun (WGS) entry which is preliminary data.</text>
</comment>
<name>A0A2H3KN01_9FLAO</name>
<dbReference type="EMBL" id="PCMW01000034">
    <property type="protein sequence ID" value="PDS24930.1"/>
    <property type="molecule type" value="Genomic_DNA"/>
</dbReference>
<dbReference type="AlphaFoldDB" id="A0A2H3KN01"/>
<protein>
    <recommendedName>
        <fullName evidence="3">Tetratricopeptide repeat protein</fullName>
    </recommendedName>
</protein>
<evidence type="ECO:0000313" key="2">
    <source>
        <dbReference type="Proteomes" id="UP000220828"/>
    </source>
</evidence>
<dbReference type="RefSeq" id="WP_097553946.1">
    <property type="nucleotide sequence ID" value="NZ_PCMW01000034.1"/>
</dbReference>